<dbReference type="HOGENOM" id="CLU_1247511_0_0_1"/>
<comment type="caution">
    <text evidence="2">The sequence shown here is derived from an EMBL/GenBank/DDBJ whole genome shotgun (WGS) entry which is preliminary data.</text>
</comment>
<gene>
    <name evidence="2" type="ORF">F443_22818</name>
</gene>
<dbReference type="eggNOG" id="ENOG502RGWH">
    <property type="taxonomic scope" value="Eukaryota"/>
</dbReference>
<organism evidence="2 3">
    <name type="scientific">Phytophthora nicotianae P1569</name>
    <dbReference type="NCBI Taxonomy" id="1317065"/>
    <lineage>
        <taxon>Eukaryota</taxon>
        <taxon>Sar</taxon>
        <taxon>Stramenopiles</taxon>
        <taxon>Oomycota</taxon>
        <taxon>Peronosporomycetes</taxon>
        <taxon>Peronosporales</taxon>
        <taxon>Peronosporaceae</taxon>
        <taxon>Phytophthora</taxon>
    </lineage>
</organism>
<dbReference type="AlphaFoldDB" id="V9DVM0"/>
<proteinExistence type="predicted"/>
<reference evidence="2 3" key="1">
    <citation type="submission" date="2013-11" db="EMBL/GenBank/DDBJ databases">
        <title>The Genome Sequence of Phytophthora parasitica P1569.</title>
        <authorList>
            <consortium name="The Broad Institute Genomics Platform"/>
            <person name="Russ C."/>
            <person name="Tyler B."/>
            <person name="Panabieres F."/>
            <person name="Shan W."/>
            <person name="Tripathy S."/>
            <person name="Grunwald N."/>
            <person name="Machado M."/>
            <person name="Johnson C.S."/>
            <person name="Arredondo F."/>
            <person name="Hong C."/>
            <person name="Coffey M."/>
            <person name="Young S.K."/>
            <person name="Zeng Q."/>
            <person name="Gargeya S."/>
            <person name="Fitzgerald M."/>
            <person name="Abouelleil A."/>
            <person name="Alvarado L."/>
            <person name="Chapman S.B."/>
            <person name="Gainer-Dewar J."/>
            <person name="Goldberg J."/>
            <person name="Griggs A."/>
            <person name="Gujja S."/>
            <person name="Hansen M."/>
            <person name="Howarth C."/>
            <person name="Imamovic A."/>
            <person name="Ireland A."/>
            <person name="Larimer J."/>
            <person name="McCowan C."/>
            <person name="Murphy C."/>
            <person name="Pearson M."/>
            <person name="Poon T.W."/>
            <person name="Priest M."/>
            <person name="Roberts A."/>
            <person name="Saif S."/>
            <person name="Shea T."/>
            <person name="Sykes S."/>
            <person name="Wortman J."/>
            <person name="Nusbaum C."/>
            <person name="Birren B."/>
        </authorList>
    </citation>
    <scope>NUCLEOTIDE SEQUENCE [LARGE SCALE GENOMIC DNA]</scope>
    <source>
        <strain evidence="2 3">P1569</strain>
    </source>
</reference>
<keyword evidence="3" id="KW-1185">Reference proteome</keyword>
<feature type="region of interest" description="Disordered" evidence="1">
    <location>
        <begin position="1"/>
        <end position="24"/>
    </location>
</feature>
<protein>
    <submittedName>
        <fullName evidence="2">Uncharacterized protein</fullName>
    </submittedName>
</protein>
<evidence type="ECO:0000313" key="2">
    <source>
        <dbReference type="EMBL" id="ETI30062.1"/>
    </source>
</evidence>
<dbReference type="OrthoDB" id="129450at2759"/>
<dbReference type="EMBL" id="ANIZ01004483">
    <property type="protein sequence ID" value="ETI30062.1"/>
    <property type="molecule type" value="Genomic_DNA"/>
</dbReference>
<sequence length="222" mass="24775">MPRPPANKKQSKTTARKVVKNKQSRKAANFAHRTPLQLEGMVLWMEVSSNRAIYLGESTAGKSMAHGSGITKLAGFASMAQYVHEYAMQYGGHDPRHSVVWDRTTSHSRWASVTKTLENPLLAIAKTMSSAILISDLINPQRAVKVTVEKPYSMLKVRISMSVMIMKTKPTPAETFNMTKVNPTRKIDHQAGCPMLLRLQIQQVYQTDNRFNSFSAVKTSPA</sequence>
<feature type="compositionally biased region" description="Basic residues" evidence="1">
    <location>
        <begin position="9"/>
        <end position="24"/>
    </location>
</feature>
<evidence type="ECO:0000256" key="1">
    <source>
        <dbReference type="SAM" id="MobiDB-lite"/>
    </source>
</evidence>
<dbReference type="Proteomes" id="UP000018721">
    <property type="component" value="Unassembled WGS sequence"/>
</dbReference>
<evidence type="ECO:0000313" key="3">
    <source>
        <dbReference type="Proteomes" id="UP000018721"/>
    </source>
</evidence>
<accession>V9DVM0</accession>
<name>V9DVM0_PHYNI</name>